<dbReference type="GO" id="GO:0016020">
    <property type="term" value="C:membrane"/>
    <property type="evidence" value="ECO:0007669"/>
    <property type="project" value="UniProtKB-SubCell"/>
</dbReference>
<dbReference type="InterPro" id="IPR023395">
    <property type="entry name" value="MCP_dom_sf"/>
</dbReference>
<dbReference type="PROSITE" id="PS50920">
    <property type="entry name" value="SOLCAR"/>
    <property type="match status" value="2"/>
</dbReference>
<keyword evidence="3" id="KW-0677">Repeat</keyword>
<keyword evidence="2 5" id="KW-0812">Transmembrane</keyword>
<evidence type="ECO:0000256" key="3">
    <source>
        <dbReference type="ARBA" id="ARBA00022737"/>
    </source>
</evidence>
<comment type="similarity">
    <text evidence="6">Belongs to the mitochondrial carrier (TC 2.A.29) family.</text>
</comment>
<reference evidence="8 9" key="1">
    <citation type="submission" date="2020-08" db="EMBL/GenBank/DDBJ databases">
        <title>Plant Genome Project.</title>
        <authorList>
            <person name="Zhang R.-G."/>
        </authorList>
    </citation>
    <scope>NUCLEOTIDE SEQUENCE [LARGE SCALE GENOMIC DNA]</scope>
    <source>
        <tissue evidence="8">Rhizome</tissue>
    </source>
</reference>
<feature type="region of interest" description="Disordered" evidence="7">
    <location>
        <begin position="163"/>
        <end position="189"/>
    </location>
</feature>
<dbReference type="Pfam" id="PF00153">
    <property type="entry name" value="Mito_carr"/>
    <property type="match status" value="3"/>
</dbReference>
<evidence type="ECO:0000313" key="9">
    <source>
        <dbReference type="Proteomes" id="UP000734854"/>
    </source>
</evidence>
<name>A0A8J5FTH6_ZINOF</name>
<feature type="repeat" description="Solcar" evidence="5">
    <location>
        <begin position="217"/>
        <end position="303"/>
    </location>
</feature>
<organism evidence="8 9">
    <name type="scientific">Zingiber officinale</name>
    <name type="common">Ginger</name>
    <name type="synonym">Amomum zingiber</name>
    <dbReference type="NCBI Taxonomy" id="94328"/>
    <lineage>
        <taxon>Eukaryota</taxon>
        <taxon>Viridiplantae</taxon>
        <taxon>Streptophyta</taxon>
        <taxon>Embryophyta</taxon>
        <taxon>Tracheophyta</taxon>
        <taxon>Spermatophyta</taxon>
        <taxon>Magnoliopsida</taxon>
        <taxon>Liliopsida</taxon>
        <taxon>Zingiberales</taxon>
        <taxon>Zingiberaceae</taxon>
        <taxon>Zingiber</taxon>
    </lineage>
</organism>
<evidence type="ECO:0000313" key="8">
    <source>
        <dbReference type="EMBL" id="KAG6490166.1"/>
    </source>
</evidence>
<dbReference type="SUPFAM" id="SSF103506">
    <property type="entry name" value="Mitochondrial carrier"/>
    <property type="match status" value="2"/>
</dbReference>
<evidence type="ECO:0000256" key="2">
    <source>
        <dbReference type="ARBA" id="ARBA00022692"/>
    </source>
</evidence>
<dbReference type="Gene3D" id="1.50.40.10">
    <property type="entry name" value="Mitochondrial carrier domain"/>
    <property type="match status" value="2"/>
</dbReference>
<evidence type="ECO:0000256" key="7">
    <source>
        <dbReference type="SAM" id="MobiDB-lite"/>
    </source>
</evidence>
<comment type="subcellular location">
    <subcellularLocation>
        <location evidence="1">Membrane</location>
        <topology evidence="1">Multi-pass membrane protein</topology>
    </subcellularLocation>
</comment>
<keyword evidence="4 5" id="KW-0472">Membrane</keyword>
<dbReference type="AlphaFoldDB" id="A0A8J5FTH6"/>
<evidence type="ECO:0000256" key="6">
    <source>
        <dbReference type="RuleBase" id="RU000488"/>
    </source>
</evidence>
<gene>
    <name evidence="8" type="ORF">ZIOFF_051451</name>
</gene>
<evidence type="ECO:0000256" key="5">
    <source>
        <dbReference type="PROSITE-ProRule" id="PRU00282"/>
    </source>
</evidence>
<dbReference type="PANTHER" id="PTHR24089">
    <property type="entry name" value="SOLUTE CARRIER FAMILY 25"/>
    <property type="match status" value="1"/>
</dbReference>
<proteinExistence type="inferred from homology"/>
<evidence type="ECO:0000256" key="4">
    <source>
        <dbReference type="ARBA" id="ARBA00023136"/>
    </source>
</evidence>
<sequence>MDDDLKKAIPFTLVFVGGGEERRCHVVEEDEVLPFVCAERKMETGWPELAMKVDMRMDEEGKSLYLGGRKMGFWRGNVPALMLYMPYTAIQFTVLHYSKTLAAGSSKKGMPGHEAFTRQHGSGLVRGLRKAARGLCEAERGLCEAPTRQDDLIRDRIHEVAQLHARPSRRPHATVARPRGCVRTPRGSSTSRKAIVRPCGCARPTLSSSPEALIAMRHALDPTVVGAFAGCAATIGSYPFDLLRTVLASQGEPKVYPTMRSALFDIIKTRGVRGLYAGLSPTLVEIIPYASLQFGSYDTFKRWMMVWNRYRFSYIGPIKPDDSLSSFQLILCGFAAGTCAKTICHPLDVVKKRFQEKLNTHGCMATHDRPWSTPNTPAAHAFSATRLGLSSQLAKGERIEGLERHPRYGARVESQKYKNMHYALRDIFHAEGWPGLYKGIFPSLLKSAPAAAVTFVAYEYTSNWLQSLLI</sequence>
<dbReference type="GO" id="GO:0015711">
    <property type="term" value="P:organic anion transport"/>
    <property type="evidence" value="ECO:0007669"/>
    <property type="project" value="UniProtKB-ARBA"/>
</dbReference>
<dbReference type="GO" id="GO:0015748">
    <property type="term" value="P:organophosphate ester transport"/>
    <property type="evidence" value="ECO:0007669"/>
    <property type="project" value="UniProtKB-ARBA"/>
</dbReference>
<dbReference type="InterPro" id="IPR018108">
    <property type="entry name" value="MCP_transmembrane"/>
</dbReference>
<evidence type="ECO:0000256" key="1">
    <source>
        <dbReference type="ARBA" id="ARBA00004141"/>
    </source>
</evidence>
<comment type="caution">
    <text evidence="8">The sequence shown here is derived from an EMBL/GenBank/DDBJ whole genome shotgun (WGS) entry which is preliminary data.</text>
</comment>
<evidence type="ECO:0008006" key="10">
    <source>
        <dbReference type="Google" id="ProtNLM"/>
    </source>
</evidence>
<keyword evidence="9" id="KW-1185">Reference proteome</keyword>
<dbReference type="Proteomes" id="UP000734854">
    <property type="component" value="Unassembled WGS sequence"/>
</dbReference>
<accession>A0A8J5FTH6</accession>
<keyword evidence="6" id="KW-0813">Transport</keyword>
<protein>
    <recommendedName>
        <fullName evidence="10">Mitochondrial carrier protein</fullName>
    </recommendedName>
</protein>
<feature type="repeat" description="Solcar" evidence="5">
    <location>
        <begin position="324"/>
        <end position="464"/>
    </location>
</feature>
<dbReference type="EMBL" id="JACMSC010000014">
    <property type="protein sequence ID" value="KAG6490166.1"/>
    <property type="molecule type" value="Genomic_DNA"/>
</dbReference>